<keyword evidence="4" id="KW-1185">Reference proteome</keyword>
<comment type="caution">
    <text evidence="3">The sequence shown here is derived from an EMBL/GenBank/DDBJ whole genome shotgun (WGS) entry which is preliminary data.</text>
</comment>
<evidence type="ECO:0000313" key="3">
    <source>
        <dbReference type="EMBL" id="KAF8768914.1"/>
    </source>
</evidence>
<accession>A0A835FQ58</accession>
<feature type="transmembrane region" description="Helical" evidence="2">
    <location>
        <begin position="33"/>
        <end position="57"/>
    </location>
</feature>
<evidence type="ECO:0000313" key="4">
    <source>
        <dbReference type="Proteomes" id="UP000636709"/>
    </source>
</evidence>
<dbReference type="OrthoDB" id="686404at2759"/>
<keyword evidence="2" id="KW-0812">Transmembrane</keyword>
<sequence length="239" mass="25235">MGAFPQYDHLPRHDGGGDPSRGRDPCDSWAECLSVLCISICLAAVFSALFGSLFWYISESSTTPEYTVAITAVSGLDPSTDLRQGHGVLSPAFNLTVAMASHSKLGSGGCIGPGTSIKVSYSHIHLPMASGRAPEMCVAPGQAAGPLPAVARGHDVAVPGYLVDSLAEDMRRGEAMFLVQLTGLASPEEGYGQMWRVVTCWVRVGEAAGDVPCRKTYKSMDEMPGEDSGYVPHPVPHPT</sequence>
<dbReference type="EMBL" id="JACEFO010000500">
    <property type="protein sequence ID" value="KAF8768914.1"/>
    <property type="molecule type" value="Genomic_DNA"/>
</dbReference>
<dbReference type="PANTHER" id="PTHR33994">
    <property type="entry name" value="OS04G0515000 PROTEIN"/>
    <property type="match status" value="1"/>
</dbReference>
<name>A0A835FQ58_9POAL</name>
<keyword evidence="2" id="KW-1133">Transmembrane helix</keyword>
<evidence type="ECO:0000256" key="2">
    <source>
        <dbReference type="SAM" id="Phobius"/>
    </source>
</evidence>
<dbReference type="Proteomes" id="UP000636709">
    <property type="component" value="Unassembled WGS sequence"/>
</dbReference>
<feature type="region of interest" description="Disordered" evidence="1">
    <location>
        <begin position="218"/>
        <end position="239"/>
    </location>
</feature>
<organism evidence="3 4">
    <name type="scientific">Digitaria exilis</name>
    <dbReference type="NCBI Taxonomy" id="1010633"/>
    <lineage>
        <taxon>Eukaryota</taxon>
        <taxon>Viridiplantae</taxon>
        <taxon>Streptophyta</taxon>
        <taxon>Embryophyta</taxon>
        <taxon>Tracheophyta</taxon>
        <taxon>Spermatophyta</taxon>
        <taxon>Magnoliopsida</taxon>
        <taxon>Liliopsida</taxon>
        <taxon>Poales</taxon>
        <taxon>Poaceae</taxon>
        <taxon>PACMAD clade</taxon>
        <taxon>Panicoideae</taxon>
        <taxon>Panicodae</taxon>
        <taxon>Paniceae</taxon>
        <taxon>Anthephorinae</taxon>
        <taxon>Digitaria</taxon>
    </lineage>
</organism>
<reference evidence="3" key="1">
    <citation type="submission" date="2020-07" db="EMBL/GenBank/DDBJ databases">
        <title>Genome sequence and genetic diversity analysis of an under-domesticated orphan crop, white fonio (Digitaria exilis).</title>
        <authorList>
            <person name="Bennetzen J.L."/>
            <person name="Chen S."/>
            <person name="Ma X."/>
            <person name="Wang X."/>
            <person name="Yssel A.E.J."/>
            <person name="Chaluvadi S.R."/>
            <person name="Johnson M."/>
            <person name="Gangashetty P."/>
            <person name="Hamidou F."/>
            <person name="Sanogo M.D."/>
            <person name="Zwaenepoel A."/>
            <person name="Wallace J."/>
            <person name="Van De Peer Y."/>
            <person name="Van Deynze A."/>
        </authorList>
    </citation>
    <scope>NUCLEOTIDE SEQUENCE</scope>
    <source>
        <tissue evidence="3">Leaves</tissue>
    </source>
</reference>
<evidence type="ECO:0000256" key="1">
    <source>
        <dbReference type="SAM" id="MobiDB-lite"/>
    </source>
</evidence>
<dbReference type="PANTHER" id="PTHR33994:SF10">
    <property type="entry name" value="OS04G0508700 PROTEIN"/>
    <property type="match status" value="1"/>
</dbReference>
<protein>
    <submittedName>
        <fullName evidence="3">Uncharacterized protein</fullName>
    </submittedName>
</protein>
<proteinExistence type="predicted"/>
<gene>
    <name evidence="3" type="ORF">HU200_007480</name>
</gene>
<keyword evidence="2" id="KW-0472">Membrane</keyword>
<dbReference type="AlphaFoldDB" id="A0A835FQ58"/>